<dbReference type="InterPro" id="IPR042530">
    <property type="entry name" value="EME1/EME2_C"/>
</dbReference>
<dbReference type="InterPro" id="IPR033310">
    <property type="entry name" value="Mms4/EME1/EME2"/>
</dbReference>
<keyword evidence="11" id="KW-0234">DNA repair</keyword>
<dbReference type="Proteomes" id="UP001431783">
    <property type="component" value="Unassembled WGS sequence"/>
</dbReference>
<evidence type="ECO:0000256" key="13">
    <source>
        <dbReference type="ARBA" id="ARBA00023254"/>
    </source>
</evidence>
<keyword evidence="7" id="KW-0227">DNA damage</keyword>
<keyword evidence="13" id="KW-0469">Meiosis</keyword>
<keyword evidence="5" id="KW-0479">Metal-binding</keyword>
<sequence>MDLDIPDTSSDTDSNDDTILYTDYNSKDDVSCPSTTESELDSLFKKYLGDDFYKKHVSKEQTSDIVSESKEECTNFDLPKLTECASSKIIENGPTSSTSVDNKMLQYELDSMSDTDLPCFSQTKRRKKTDTHEEENLIIKLSSSSEDSEYLNKKQKQLKKEEERKNKAVKDALASHFKNLKPENCLKFIKVHIDEEIKAKDYSEDIVNELQNNNVSFAVKNHLTKSSISWTRQINSHILDTNGELIDTSKCSKIDEVLIVMESIDFLNHVHNQTFTTCIESLRTNLMENKIIFVIFGLERYYRFQKNKRNQNFAKEVSGKTRNVTDQKLFENVPTVSRRTVEYALTEIQLLYSISHRMLETKKELALFVFQLTKSIAQLPYKLQKQEKFMQSKWFMSENNKNCIAVDKNGNGLARLWKQIITTFPMTSLETAEALCAVYPTPLSLLKAYENVESTIEGEKLLQDIPIRRTAGPIGTTRKIGPELSKKFYHLFTSLDPDKVL</sequence>
<evidence type="ECO:0000313" key="16">
    <source>
        <dbReference type="EMBL" id="KAK9871347.1"/>
    </source>
</evidence>
<keyword evidence="6" id="KW-0255">Endonuclease</keyword>
<dbReference type="CDD" id="cd20083">
    <property type="entry name" value="XPF_nuclease_EME"/>
    <property type="match status" value="1"/>
</dbReference>
<feature type="domain" description="ERCC4" evidence="15">
    <location>
        <begin position="200"/>
        <end position="371"/>
    </location>
</feature>
<keyword evidence="9" id="KW-0460">Magnesium</keyword>
<evidence type="ECO:0000256" key="4">
    <source>
        <dbReference type="ARBA" id="ARBA00022722"/>
    </source>
</evidence>
<dbReference type="AlphaFoldDB" id="A0AAW1TJU7"/>
<comment type="cofactor">
    <cofactor evidence="1">
        <name>Mg(2+)</name>
        <dbReference type="ChEBI" id="CHEBI:18420"/>
    </cofactor>
</comment>
<evidence type="ECO:0000259" key="15">
    <source>
        <dbReference type="Pfam" id="PF02732"/>
    </source>
</evidence>
<dbReference type="InterPro" id="IPR047524">
    <property type="entry name" value="XPF_nuclease_EME1_plant/arthr"/>
</dbReference>
<dbReference type="GO" id="GO:0046872">
    <property type="term" value="F:metal ion binding"/>
    <property type="evidence" value="ECO:0007669"/>
    <property type="project" value="UniProtKB-KW"/>
</dbReference>
<keyword evidence="8" id="KW-0378">Hydrolase</keyword>
<dbReference type="Gene3D" id="1.10.150.670">
    <property type="entry name" value="Crossover junction endonuclease EME1, DNA-binding domain"/>
    <property type="match status" value="1"/>
</dbReference>
<evidence type="ECO:0000256" key="8">
    <source>
        <dbReference type="ARBA" id="ARBA00022801"/>
    </source>
</evidence>
<evidence type="ECO:0000256" key="11">
    <source>
        <dbReference type="ARBA" id="ARBA00023204"/>
    </source>
</evidence>
<dbReference type="Pfam" id="PF21292">
    <property type="entry name" value="EME1-MUS81_C"/>
    <property type="match status" value="1"/>
</dbReference>
<comment type="similarity">
    <text evidence="3">Belongs to the EME1/MMS4 family.</text>
</comment>
<reference evidence="16 17" key="1">
    <citation type="submission" date="2023-03" db="EMBL/GenBank/DDBJ databases">
        <title>Genome insight into feeding habits of ladybird beetles.</title>
        <authorList>
            <person name="Li H.-S."/>
            <person name="Huang Y.-H."/>
            <person name="Pang H."/>
        </authorList>
    </citation>
    <scope>NUCLEOTIDE SEQUENCE [LARGE SCALE GENOMIC DNA]</scope>
    <source>
        <strain evidence="16">SYSU_2023b</strain>
        <tissue evidence="16">Whole body</tissue>
    </source>
</reference>
<dbReference type="InterPro" id="IPR006166">
    <property type="entry name" value="ERCC4_domain"/>
</dbReference>
<evidence type="ECO:0000256" key="1">
    <source>
        <dbReference type="ARBA" id="ARBA00001946"/>
    </source>
</evidence>
<evidence type="ECO:0000313" key="17">
    <source>
        <dbReference type="Proteomes" id="UP001431783"/>
    </source>
</evidence>
<dbReference type="GO" id="GO:0000712">
    <property type="term" value="P:resolution of meiotic recombination intermediates"/>
    <property type="evidence" value="ECO:0007669"/>
    <property type="project" value="TreeGrafter"/>
</dbReference>
<dbReference type="GO" id="GO:0003677">
    <property type="term" value="F:DNA binding"/>
    <property type="evidence" value="ECO:0007669"/>
    <property type="project" value="InterPro"/>
</dbReference>
<evidence type="ECO:0000256" key="12">
    <source>
        <dbReference type="ARBA" id="ARBA00023242"/>
    </source>
</evidence>
<dbReference type="EMBL" id="JARQZJ010000005">
    <property type="protein sequence ID" value="KAK9871347.1"/>
    <property type="molecule type" value="Genomic_DNA"/>
</dbReference>
<dbReference type="GO" id="GO:0008821">
    <property type="term" value="F:crossover junction DNA endonuclease activity"/>
    <property type="evidence" value="ECO:0007669"/>
    <property type="project" value="TreeGrafter"/>
</dbReference>
<keyword evidence="12" id="KW-0539">Nucleus</keyword>
<feature type="region of interest" description="Disordered" evidence="14">
    <location>
        <begin position="1"/>
        <end position="20"/>
    </location>
</feature>
<dbReference type="GO" id="GO:0031573">
    <property type="term" value="P:mitotic intra-S DNA damage checkpoint signaling"/>
    <property type="evidence" value="ECO:0007669"/>
    <property type="project" value="TreeGrafter"/>
</dbReference>
<evidence type="ECO:0000256" key="3">
    <source>
        <dbReference type="ARBA" id="ARBA00005313"/>
    </source>
</evidence>
<evidence type="ECO:0000256" key="10">
    <source>
        <dbReference type="ARBA" id="ARBA00023172"/>
    </source>
</evidence>
<feature type="compositionally biased region" description="Low complexity" evidence="14">
    <location>
        <begin position="1"/>
        <end position="12"/>
    </location>
</feature>
<protein>
    <recommendedName>
        <fullName evidence="15">ERCC4 domain-containing protein</fullName>
    </recommendedName>
</protein>
<proteinExistence type="inferred from homology"/>
<evidence type="ECO:0000256" key="14">
    <source>
        <dbReference type="SAM" id="MobiDB-lite"/>
    </source>
</evidence>
<dbReference type="GO" id="GO:0031297">
    <property type="term" value="P:replication fork processing"/>
    <property type="evidence" value="ECO:0007669"/>
    <property type="project" value="TreeGrafter"/>
</dbReference>
<dbReference type="GO" id="GO:0006302">
    <property type="term" value="P:double-strand break repair"/>
    <property type="evidence" value="ECO:0007669"/>
    <property type="project" value="TreeGrafter"/>
</dbReference>
<dbReference type="GO" id="GO:0048476">
    <property type="term" value="C:Holliday junction resolvase complex"/>
    <property type="evidence" value="ECO:0007669"/>
    <property type="project" value="InterPro"/>
</dbReference>
<dbReference type="GO" id="GO:0005634">
    <property type="term" value="C:nucleus"/>
    <property type="evidence" value="ECO:0007669"/>
    <property type="project" value="UniProtKB-SubCell"/>
</dbReference>
<name>A0AAW1TJU7_9CUCU</name>
<evidence type="ECO:0000256" key="2">
    <source>
        <dbReference type="ARBA" id="ARBA00004123"/>
    </source>
</evidence>
<gene>
    <name evidence="16" type="ORF">WA026_011613</name>
</gene>
<keyword evidence="10" id="KW-0233">DNA recombination</keyword>
<dbReference type="Gene3D" id="3.40.50.10130">
    <property type="match status" value="1"/>
</dbReference>
<evidence type="ECO:0000256" key="7">
    <source>
        <dbReference type="ARBA" id="ARBA00022763"/>
    </source>
</evidence>
<evidence type="ECO:0000256" key="9">
    <source>
        <dbReference type="ARBA" id="ARBA00022842"/>
    </source>
</evidence>
<accession>A0AAW1TJU7</accession>
<keyword evidence="4" id="KW-0540">Nuclease</keyword>
<dbReference type="Pfam" id="PF02732">
    <property type="entry name" value="ERCC4"/>
    <property type="match status" value="1"/>
</dbReference>
<dbReference type="PANTHER" id="PTHR21077">
    <property type="entry name" value="EME1 PROTEIN"/>
    <property type="match status" value="1"/>
</dbReference>
<evidence type="ECO:0000256" key="5">
    <source>
        <dbReference type="ARBA" id="ARBA00022723"/>
    </source>
</evidence>
<organism evidence="16 17">
    <name type="scientific">Henosepilachna vigintioctopunctata</name>
    <dbReference type="NCBI Taxonomy" id="420089"/>
    <lineage>
        <taxon>Eukaryota</taxon>
        <taxon>Metazoa</taxon>
        <taxon>Ecdysozoa</taxon>
        <taxon>Arthropoda</taxon>
        <taxon>Hexapoda</taxon>
        <taxon>Insecta</taxon>
        <taxon>Pterygota</taxon>
        <taxon>Neoptera</taxon>
        <taxon>Endopterygota</taxon>
        <taxon>Coleoptera</taxon>
        <taxon>Polyphaga</taxon>
        <taxon>Cucujiformia</taxon>
        <taxon>Coccinelloidea</taxon>
        <taxon>Coccinellidae</taxon>
        <taxon>Epilachninae</taxon>
        <taxon>Epilachnini</taxon>
        <taxon>Henosepilachna</taxon>
    </lineage>
</organism>
<comment type="subcellular location">
    <subcellularLocation>
        <location evidence="2">Nucleus</location>
    </subcellularLocation>
</comment>
<dbReference type="PANTHER" id="PTHR21077:SF5">
    <property type="entry name" value="CROSSOVER JUNCTION ENDONUCLEASE MMS4"/>
    <property type="match status" value="1"/>
</dbReference>
<comment type="caution">
    <text evidence="16">The sequence shown here is derived from an EMBL/GenBank/DDBJ whole genome shotgun (WGS) entry which is preliminary data.</text>
</comment>
<keyword evidence="17" id="KW-1185">Reference proteome</keyword>
<evidence type="ECO:0000256" key="6">
    <source>
        <dbReference type="ARBA" id="ARBA00022759"/>
    </source>
</evidence>